<organism evidence="1 2">
    <name type="scientific">Hymenochirus boettgeri</name>
    <name type="common">Congo dwarf clawed frog</name>
    <dbReference type="NCBI Taxonomy" id="247094"/>
    <lineage>
        <taxon>Eukaryota</taxon>
        <taxon>Metazoa</taxon>
        <taxon>Chordata</taxon>
        <taxon>Craniata</taxon>
        <taxon>Vertebrata</taxon>
        <taxon>Euteleostomi</taxon>
        <taxon>Amphibia</taxon>
        <taxon>Batrachia</taxon>
        <taxon>Anura</taxon>
        <taxon>Pipoidea</taxon>
        <taxon>Pipidae</taxon>
        <taxon>Pipinae</taxon>
        <taxon>Hymenochirus</taxon>
    </lineage>
</organism>
<name>A0A8T2KJY9_9PIPI</name>
<evidence type="ECO:0000313" key="1">
    <source>
        <dbReference type="EMBL" id="KAG8454686.1"/>
    </source>
</evidence>
<comment type="caution">
    <text evidence="1">The sequence shown here is derived from an EMBL/GenBank/DDBJ whole genome shotgun (WGS) entry which is preliminary data.</text>
</comment>
<dbReference type="Proteomes" id="UP000812440">
    <property type="component" value="Chromosome 1"/>
</dbReference>
<reference evidence="1" key="1">
    <citation type="thesis" date="2020" institute="ProQuest LLC" country="789 East Eisenhower Parkway, Ann Arbor, MI, USA">
        <title>Comparative Genomics and Chromosome Evolution.</title>
        <authorList>
            <person name="Mudd A.B."/>
        </authorList>
    </citation>
    <scope>NUCLEOTIDE SEQUENCE</scope>
    <source>
        <strain evidence="1">Female2</strain>
        <tissue evidence="1">Blood</tissue>
    </source>
</reference>
<accession>A0A8T2KJY9</accession>
<dbReference type="AlphaFoldDB" id="A0A8T2KJY9"/>
<protein>
    <submittedName>
        <fullName evidence="1">Uncharacterized protein</fullName>
    </submittedName>
</protein>
<proteinExistence type="predicted"/>
<dbReference type="EMBL" id="JAACNH010000001">
    <property type="protein sequence ID" value="KAG8454686.1"/>
    <property type="molecule type" value="Genomic_DNA"/>
</dbReference>
<evidence type="ECO:0000313" key="2">
    <source>
        <dbReference type="Proteomes" id="UP000812440"/>
    </source>
</evidence>
<gene>
    <name evidence="1" type="ORF">GDO86_001054</name>
</gene>
<keyword evidence="2" id="KW-1185">Reference proteome</keyword>
<sequence length="99" mass="10930">MTLCQLVGKLLPSRLQLAQKQTRVYLSKPCVAKISCWYQPPPLSLCSSRRGNLVVMPLMPADNLVLIAILFHYQDSVIEIYNAADEAGDTGVGRKDIAI</sequence>